<keyword evidence="3" id="KW-1185">Reference proteome</keyword>
<name>E1ZDC6_CHLVA</name>
<dbReference type="KEGG" id="cvr:CHLNCDRAFT_144943"/>
<accession>E1ZDC6</accession>
<dbReference type="AlphaFoldDB" id="E1ZDC6"/>
<gene>
    <name evidence="2" type="ORF">CHLNCDRAFT_144943</name>
</gene>
<evidence type="ECO:0000313" key="3">
    <source>
        <dbReference type="Proteomes" id="UP000008141"/>
    </source>
</evidence>
<sequence length="606" mass="65682">MQHSAGSPAASPRRQASPSKSALKAQRRVHFAAEPEVQQFTADGESSDAEQGITLPTDADASANAAQDALPARLAAQQLGSLAGMSRQVQEAILHSQRLCERQASVAWHHLQTCQGQRRQSVLAARHQSDLGHLRRCLHAWREQCGRHEWQSQVLCRALVLLQRQLMARCWREWRRQCWLRWWKVQLELRDQQIQLLGIQASQGSSRLRHLESRPVRYMARFRLRAWLAAWRRAVEYQQAKRAMLAAASRHASRAAALSTFAGWQAVADEKAADRRDLQRAAWRQQAALATATAALLAEQAQVRAARLVASAFCGWQAYVEGRQGRQQAEELARASEQLRVLAAESEQLRRDNERLCRVIDSGDWGRQRVEELLQAGQVLQEERDALAKLVGSMQQQPQQQAGSLLAAPPPLHNATNSPSVAQQFRMPAAGMHPATGSAQPACLIAAKRPPGCTGAADGGGLQPASRPASPARNKLLVRSASSFNAMVRALKQDLLPSGALQRSPGAVYEVDKLSLHRLSVAAADGGDGAAMEVRAVGSPDRRGVAFGSSYPASPKHQLDVAAAGAAPVGLPAGDPARQSGSGLLAAALRLQGIGGRSVGLHRGSR</sequence>
<dbReference type="EMBL" id="GL433842">
    <property type="protein sequence ID" value="EFN56391.1"/>
    <property type="molecule type" value="Genomic_DNA"/>
</dbReference>
<feature type="region of interest" description="Disordered" evidence="1">
    <location>
        <begin position="1"/>
        <end position="52"/>
    </location>
</feature>
<dbReference type="STRING" id="554065.E1ZDC6"/>
<reference evidence="2 3" key="1">
    <citation type="journal article" date="2010" name="Plant Cell">
        <title>The Chlorella variabilis NC64A genome reveals adaptation to photosymbiosis, coevolution with viruses, and cryptic sex.</title>
        <authorList>
            <person name="Blanc G."/>
            <person name="Duncan G."/>
            <person name="Agarkova I."/>
            <person name="Borodovsky M."/>
            <person name="Gurnon J."/>
            <person name="Kuo A."/>
            <person name="Lindquist E."/>
            <person name="Lucas S."/>
            <person name="Pangilinan J."/>
            <person name="Polle J."/>
            <person name="Salamov A."/>
            <person name="Terry A."/>
            <person name="Yamada T."/>
            <person name="Dunigan D.D."/>
            <person name="Grigoriev I.V."/>
            <person name="Claverie J.M."/>
            <person name="Van Etten J.L."/>
        </authorList>
    </citation>
    <scope>NUCLEOTIDE SEQUENCE [LARGE SCALE GENOMIC DNA]</scope>
    <source>
        <strain evidence="2 3">NC64A</strain>
    </source>
</reference>
<dbReference type="Proteomes" id="UP000008141">
    <property type="component" value="Unassembled WGS sequence"/>
</dbReference>
<dbReference type="eggNOG" id="ENOG502S6F1">
    <property type="taxonomic scope" value="Eukaryota"/>
</dbReference>
<dbReference type="OrthoDB" id="515614at2759"/>
<protein>
    <submittedName>
        <fullName evidence="2">Uncharacterized protein</fullName>
    </submittedName>
</protein>
<dbReference type="InParanoid" id="E1ZDC6"/>
<organism evidence="3">
    <name type="scientific">Chlorella variabilis</name>
    <name type="common">Green alga</name>
    <dbReference type="NCBI Taxonomy" id="554065"/>
    <lineage>
        <taxon>Eukaryota</taxon>
        <taxon>Viridiplantae</taxon>
        <taxon>Chlorophyta</taxon>
        <taxon>core chlorophytes</taxon>
        <taxon>Trebouxiophyceae</taxon>
        <taxon>Chlorellales</taxon>
        <taxon>Chlorellaceae</taxon>
        <taxon>Chlorella clade</taxon>
        <taxon>Chlorella</taxon>
    </lineage>
</organism>
<dbReference type="GeneID" id="17355777"/>
<evidence type="ECO:0000256" key="1">
    <source>
        <dbReference type="SAM" id="MobiDB-lite"/>
    </source>
</evidence>
<evidence type="ECO:0000313" key="2">
    <source>
        <dbReference type="EMBL" id="EFN56391.1"/>
    </source>
</evidence>
<dbReference type="RefSeq" id="XP_005848493.1">
    <property type="nucleotide sequence ID" value="XM_005848431.1"/>
</dbReference>
<proteinExistence type="predicted"/>